<feature type="transmembrane region" description="Helical" evidence="1">
    <location>
        <begin position="289"/>
        <end position="309"/>
    </location>
</feature>
<dbReference type="PANTHER" id="PTHR46953:SF2">
    <property type="entry name" value="G-PROTEIN COUPLED RECEPTOR MTH-LIKE 5-RELATED"/>
    <property type="match status" value="1"/>
</dbReference>
<feature type="transmembrane region" description="Helical" evidence="1">
    <location>
        <begin position="225"/>
        <end position="244"/>
    </location>
</feature>
<evidence type="ECO:0000313" key="3">
    <source>
        <dbReference type="EMBL" id="CAL1675410.1"/>
    </source>
</evidence>
<feature type="transmembrane region" description="Helical" evidence="1">
    <location>
        <begin position="251"/>
        <end position="274"/>
    </location>
</feature>
<feature type="transmembrane region" description="Helical" evidence="1">
    <location>
        <begin position="443"/>
        <end position="466"/>
    </location>
</feature>
<evidence type="ECO:0000256" key="1">
    <source>
        <dbReference type="SAM" id="Phobius"/>
    </source>
</evidence>
<keyword evidence="1" id="KW-1133">Transmembrane helix</keyword>
<keyword evidence="4" id="KW-1185">Reference proteome</keyword>
<reference evidence="3" key="1">
    <citation type="submission" date="2024-04" db="EMBL/GenBank/DDBJ databases">
        <authorList>
            <consortium name="Molecular Ecology Group"/>
        </authorList>
    </citation>
    <scope>NUCLEOTIDE SEQUENCE</scope>
</reference>
<feature type="signal peptide" evidence="2">
    <location>
        <begin position="1"/>
        <end position="19"/>
    </location>
</feature>
<keyword evidence="2" id="KW-0732">Signal</keyword>
<dbReference type="EMBL" id="OZ034833">
    <property type="protein sequence ID" value="CAL1675410.1"/>
    <property type="molecule type" value="Genomic_DNA"/>
</dbReference>
<name>A0AAV2N5U2_9HYME</name>
<evidence type="ECO:0008006" key="5">
    <source>
        <dbReference type="Google" id="ProtNLM"/>
    </source>
</evidence>
<dbReference type="PANTHER" id="PTHR46953">
    <property type="entry name" value="G-PROTEIN COUPLED RECEPTOR MTH-LIKE 1-RELATED"/>
    <property type="match status" value="1"/>
</dbReference>
<feature type="transmembrane region" description="Helical" evidence="1">
    <location>
        <begin position="330"/>
        <end position="352"/>
    </location>
</feature>
<feature type="transmembrane region" description="Helical" evidence="1">
    <location>
        <begin position="372"/>
        <end position="394"/>
    </location>
</feature>
<keyword evidence="1" id="KW-0472">Membrane</keyword>
<sequence length="503" mass="56195">MYPKSVLLLLVVGCCGISGSRNVLADAEARPAGSGQTDGAGATTSVNIGKCCEPEELLLDDRCTPLTEINETKWRPEFVAESRDAAAGRTSRFVEPRYELKIGRPRCTSDEHQWHVYYYPTGPDRLAILPTGVLRHYIVDLTAKSGADENSGVYGAAMLNLDDDDDDDVGRATIHYDYPFGHYCADKAVLSGDQLVATYAMLCVPDVAVRWTDTNYLMRHAIDPAFHAVSMACYLIVAVIYFVLPQLRDLVGNIITSMTLCLVVNQCASTVRIFTEFGNHISFMIADTVMYVSLMAAFFWFTALGYYVWNTFRSRNVFLRVTDGRKYCYYSSWVWCLTICIAGTAIFAHFALETNKPTVGGTTYPAQETVGWLGISVMFTCIAFTVVIDLCLVLTTANRIKRMSTYGRIHHKMKYSFRMFVLLYAILSTGWFSLLLSRLKYDALIYCHIVVNLLQALLVLYVCVLGQRRVTFLLGKTCNCCNPGDNTEGLDWGEEMTAINAGY</sequence>
<proteinExistence type="predicted"/>
<feature type="transmembrane region" description="Helical" evidence="1">
    <location>
        <begin position="415"/>
        <end position="437"/>
    </location>
</feature>
<evidence type="ECO:0000313" key="4">
    <source>
        <dbReference type="Proteomes" id="UP001497644"/>
    </source>
</evidence>
<protein>
    <recommendedName>
        <fullName evidence="5">G-protein coupled receptor Mth-like 5</fullName>
    </recommendedName>
</protein>
<accession>A0AAV2N5U2</accession>
<dbReference type="InterPro" id="IPR052808">
    <property type="entry name" value="GPCR_Mth-like"/>
</dbReference>
<keyword evidence="1" id="KW-0812">Transmembrane</keyword>
<dbReference type="AlphaFoldDB" id="A0AAV2N5U2"/>
<organism evidence="3 4">
    <name type="scientific">Lasius platythorax</name>
    <dbReference type="NCBI Taxonomy" id="488582"/>
    <lineage>
        <taxon>Eukaryota</taxon>
        <taxon>Metazoa</taxon>
        <taxon>Ecdysozoa</taxon>
        <taxon>Arthropoda</taxon>
        <taxon>Hexapoda</taxon>
        <taxon>Insecta</taxon>
        <taxon>Pterygota</taxon>
        <taxon>Neoptera</taxon>
        <taxon>Endopterygota</taxon>
        <taxon>Hymenoptera</taxon>
        <taxon>Apocrita</taxon>
        <taxon>Aculeata</taxon>
        <taxon>Formicoidea</taxon>
        <taxon>Formicidae</taxon>
        <taxon>Formicinae</taxon>
        <taxon>Lasius</taxon>
        <taxon>Lasius</taxon>
    </lineage>
</organism>
<dbReference type="Proteomes" id="UP001497644">
    <property type="component" value="Chromosome 10"/>
</dbReference>
<dbReference type="Gene3D" id="1.20.1070.10">
    <property type="entry name" value="Rhodopsin 7-helix transmembrane proteins"/>
    <property type="match status" value="1"/>
</dbReference>
<gene>
    <name evidence="3" type="ORF">LPLAT_LOCUS1829</name>
</gene>
<feature type="chain" id="PRO_5043629207" description="G-protein coupled receptor Mth-like 5" evidence="2">
    <location>
        <begin position="20"/>
        <end position="503"/>
    </location>
</feature>
<evidence type="ECO:0000256" key="2">
    <source>
        <dbReference type="SAM" id="SignalP"/>
    </source>
</evidence>